<dbReference type="InterPro" id="IPR050482">
    <property type="entry name" value="Sensor_HK_TwoCompSys"/>
</dbReference>
<keyword evidence="9" id="KW-0067">ATP-binding</keyword>
<dbReference type="PANTHER" id="PTHR24421:SF10">
    <property type="entry name" value="NITRATE_NITRITE SENSOR PROTEIN NARQ"/>
    <property type="match status" value="1"/>
</dbReference>
<feature type="transmembrane region" description="Helical" evidence="7">
    <location>
        <begin position="322"/>
        <end position="341"/>
    </location>
</feature>
<gene>
    <name evidence="9" type="ORF">ACFO5O_04545</name>
</gene>
<protein>
    <recommendedName>
        <fullName evidence="2">histidine kinase</fullName>
        <ecNumber evidence="2">2.7.13.3</ecNumber>
    </recommendedName>
</protein>
<comment type="catalytic activity">
    <reaction evidence="1">
        <text>ATP + protein L-histidine = ADP + protein N-phospho-L-histidine.</text>
        <dbReference type="EC" id="2.7.13.3"/>
    </reaction>
</comment>
<name>A0ABV9N1X5_9FLAO</name>
<dbReference type="PROSITE" id="PS50005">
    <property type="entry name" value="TPR"/>
    <property type="match status" value="1"/>
</dbReference>
<dbReference type="InterPro" id="IPR011990">
    <property type="entry name" value="TPR-like_helical_dom_sf"/>
</dbReference>
<feature type="domain" description="Histidine kinase/HSP90-like ATPase" evidence="8">
    <location>
        <begin position="452"/>
        <end position="532"/>
    </location>
</feature>
<dbReference type="Gene3D" id="3.30.565.10">
    <property type="entry name" value="Histidine kinase-like ATPase, C-terminal domain"/>
    <property type="match status" value="1"/>
</dbReference>
<dbReference type="Gene3D" id="1.25.40.10">
    <property type="entry name" value="Tetratricopeptide repeat domain"/>
    <property type="match status" value="1"/>
</dbReference>
<evidence type="ECO:0000259" key="8">
    <source>
        <dbReference type="Pfam" id="PF02518"/>
    </source>
</evidence>
<comment type="caution">
    <text evidence="9">The sequence shown here is derived from an EMBL/GenBank/DDBJ whole genome shotgun (WGS) entry which is preliminary data.</text>
</comment>
<evidence type="ECO:0000313" key="9">
    <source>
        <dbReference type="EMBL" id="MFC4721575.1"/>
    </source>
</evidence>
<accession>A0ABV9N1X5</accession>
<evidence type="ECO:0000256" key="5">
    <source>
        <dbReference type="ARBA" id="ARBA00023012"/>
    </source>
</evidence>
<dbReference type="Proteomes" id="UP001595953">
    <property type="component" value="Unassembled WGS sequence"/>
</dbReference>
<evidence type="ECO:0000313" key="10">
    <source>
        <dbReference type="Proteomes" id="UP001595953"/>
    </source>
</evidence>
<dbReference type="PANTHER" id="PTHR24421">
    <property type="entry name" value="NITRATE/NITRITE SENSOR PROTEIN NARX-RELATED"/>
    <property type="match status" value="1"/>
</dbReference>
<evidence type="ECO:0000256" key="4">
    <source>
        <dbReference type="ARBA" id="ARBA00022777"/>
    </source>
</evidence>
<dbReference type="InterPro" id="IPR019734">
    <property type="entry name" value="TPR_rpt"/>
</dbReference>
<proteinExistence type="predicted"/>
<evidence type="ECO:0000256" key="1">
    <source>
        <dbReference type="ARBA" id="ARBA00000085"/>
    </source>
</evidence>
<organism evidence="9 10">
    <name type="scientific">Geojedonia litorea</name>
    <dbReference type="NCBI Taxonomy" id="1268269"/>
    <lineage>
        <taxon>Bacteria</taxon>
        <taxon>Pseudomonadati</taxon>
        <taxon>Bacteroidota</taxon>
        <taxon>Flavobacteriia</taxon>
        <taxon>Flavobacteriales</taxon>
        <taxon>Flavobacteriaceae</taxon>
        <taxon>Geojedonia</taxon>
    </lineage>
</organism>
<keyword evidence="7" id="KW-0812">Transmembrane</keyword>
<dbReference type="EMBL" id="JBHSGP010000008">
    <property type="protein sequence ID" value="MFC4721575.1"/>
    <property type="molecule type" value="Genomic_DNA"/>
</dbReference>
<keyword evidence="3" id="KW-0808">Transferase</keyword>
<dbReference type="SUPFAM" id="SSF55874">
    <property type="entry name" value="ATPase domain of HSP90 chaperone/DNA topoisomerase II/histidine kinase"/>
    <property type="match status" value="1"/>
</dbReference>
<dbReference type="RefSeq" id="WP_387961355.1">
    <property type="nucleotide sequence ID" value="NZ_JBHSGP010000008.1"/>
</dbReference>
<keyword evidence="4" id="KW-0418">Kinase</keyword>
<dbReference type="InterPro" id="IPR003594">
    <property type="entry name" value="HATPase_dom"/>
</dbReference>
<sequence>MVFTMTILHAQTPTDSVVYYENLVTHPQDVNHLPKAYVFFNTQKEQAEQQQDTMSQMFSLFQLARIAYKSGSYFDSESAAVDALKLLDTQEENEYNRHFRKSLYTQLGILYREQNNNAKAIDLYHKALAIANTTRDSTVIYNNISNIHKDADDYSNAKSAISAAFQLLPRLKDSLMYALVLDNMGFLKFKLQEPDALELMLQALDLRTQLNNKAALYPSYKNLALYYAESDKVQSKHYALKAYEVAKAINSASYKEDALALLVSMSSDPYSLEYKTLNDSLTAANTLRQNKFALMKYDVSEKERQAQASVLQSQQEKSKRQLFQIIALAIALISVLLYLALKAKHKKDKLQQVYHTESRISKKVHDEVANEVYHVITKIQGTAKSDEVLDDLEQIYNKTRDISKEHSALDVTDKFSELLNDLLLSYKTDTTTIITKNLSKIHWEQIPDLKKTALYRVLQELMTNMRKHSKAKVVLVSFEQSNKNIHILYKDNGIGSQLQKGNGLTNAENRIKSINGTIIFESEVNNGFKVKINI</sequence>
<dbReference type="SMART" id="SM00028">
    <property type="entry name" value="TPR"/>
    <property type="match status" value="2"/>
</dbReference>
<dbReference type="GO" id="GO:0005524">
    <property type="term" value="F:ATP binding"/>
    <property type="evidence" value="ECO:0007669"/>
    <property type="project" value="UniProtKB-KW"/>
</dbReference>
<evidence type="ECO:0000256" key="2">
    <source>
        <dbReference type="ARBA" id="ARBA00012438"/>
    </source>
</evidence>
<dbReference type="SUPFAM" id="SSF48452">
    <property type="entry name" value="TPR-like"/>
    <property type="match status" value="2"/>
</dbReference>
<keyword evidence="10" id="KW-1185">Reference proteome</keyword>
<feature type="repeat" description="TPR" evidence="6">
    <location>
        <begin position="101"/>
        <end position="134"/>
    </location>
</feature>
<evidence type="ECO:0000256" key="3">
    <source>
        <dbReference type="ARBA" id="ARBA00022679"/>
    </source>
</evidence>
<dbReference type="Pfam" id="PF02518">
    <property type="entry name" value="HATPase_c"/>
    <property type="match status" value="1"/>
</dbReference>
<dbReference type="CDD" id="cd16917">
    <property type="entry name" value="HATPase_UhpB-NarQ-NarX-like"/>
    <property type="match status" value="1"/>
</dbReference>
<evidence type="ECO:0000256" key="6">
    <source>
        <dbReference type="PROSITE-ProRule" id="PRU00339"/>
    </source>
</evidence>
<reference evidence="10" key="1">
    <citation type="journal article" date="2019" name="Int. J. Syst. Evol. Microbiol.">
        <title>The Global Catalogue of Microorganisms (GCM) 10K type strain sequencing project: providing services to taxonomists for standard genome sequencing and annotation.</title>
        <authorList>
            <consortium name="The Broad Institute Genomics Platform"/>
            <consortium name="The Broad Institute Genome Sequencing Center for Infectious Disease"/>
            <person name="Wu L."/>
            <person name="Ma J."/>
        </authorList>
    </citation>
    <scope>NUCLEOTIDE SEQUENCE [LARGE SCALE GENOMIC DNA]</scope>
    <source>
        <strain evidence="10">CCUG 63682</strain>
    </source>
</reference>
<evidence type="ECO:0000256" key="7">
    <source>
        <dbReference type="SAM" id="Phobius"/>
    </source>
</evidence>
<keyword evidence="9" id="KW-0547">Nucleotide-binding</keyword>
<keyword evidence="7" id="KW-0472">Membrane</keyword>
<keyword evidence="7" id="KW-1133">Transmembrane helix</keyword>
<keyword evidence="5" id="KW-0902">Two-component regulatory system</keyword>
<dbReference type="InterPro" id="IPR036890">
    <property type="entry name" value="HATPase_C_sf"/>
</dbReference>
<keyword evidence="6" id="KW-0802">TPR repeat</keyword>
<dbReference type="EC" id="2.7.13.3" evidence="2"/>
<dbReference type="Pfam" id="PF13181">
    <property type="entry name" value="TPR_8"/>
    <property type="match status" value="1"/>
</dbReference>